<feature type="transmembrane region" description="Helical" evidence="1">
    <location>
        <begin position="303"/>
        <end position="324"/>
    </location>
</feature>
<protein>
    <submittedName>
        <fullName evidence="2">ABC superfamily ATP binding cassette transporter, membrane protein</fullName>
    </submittedName>
</protein>
<name>A0A0R1HM70_9LACO</name>
<evidence type="ECO:0000313" key="3">
    <source>
        <dbReference type="Proteomes" id="UP000050911"/>
    </source>
</evidence>
<accession>A0A0R1HM70</accession>
<feature type="transmembrane region" description="Helical" evidence="1">
    <location>
        <begin position="344"/>
        <end position="368"/>
    </location>
</feature>
<feature type="transmembrane region" description="Helical" evidence="1">
    <location>
        <begin position="147"/>
        <end position="175"/>
    </location>
</feature>
<dbReference type="OrthoDB" id="2176387at2"/>
<feature type="transmembrane region" description="Helical" evidence="1">
    <location>
        <begin position="235"/>
        <end position="256"/>
    </location>
</feature>
<dbReference type="PATRIC" id="fig|1302272.5.peg.2153"/>
<proteinExistence type="predicted"/>
<feature type="transmembrane region" description="Helical" evidence="1">
    <location>
        <begin position="187"/>
        <end position="207"/>
    </location>
</feature>
<keyword evidence="1" id="KW-0812">Transmembrane</keyword>
<dbReference type="RefSeq" id="WP_056942626.1">
    <property type="nucleotide sequence ID" value="NZ_AZCX01000005.1"/>
</dbReference>
<comment type="caution">
    <text evidence="2">The sequence shown here is derived from an EMBL/GenBank/DDBJ whole genome shotgun (WGS) entry which is preliminary data.</text>
</comment>
<dbReference type="EMBL" id="AZCX01000005">
    <property type="protein sequence ID" value="KRK47902.1"/>
    <property type="molecule type" value="Genomic_DNA"/>
</dbReference>
<feature type="transmembrane region" description="Helical" evidence="1">
    <location>
        <begin position="389"/>
        <end position="412"/>
    </location>
</feature>
<keyword evidence="1" id="KW-0472">Membrane</keyword>
<dbReference type="AlphaFoldDB" id="A0A0R1HM70"/>
<sequence>MNKSVLGQLIRINLLYANPQSTQKLRQRSRSNRRLTWALVRQYVLAGLMLAVLYGFLLTMVDLVRNKGLFDNFLGVFAIFSLSQGISIINNVFFESKDQAAYLPLPISARLVFLAKMMVVLIAVAPMTLPILYVFVATGFKAAVNPVLAVVVGLLLFGLVVALMTLLGAFIVFGLARTKLFQQHQKLVTFGLLFISFAAMMAGILMLNFSTASTTSVTAGIPVLNWFHDAVTNPLSLASGGLIGSLVILVAVLAWGTDRWLLNQFLVGPTRSTMVTRKPHQVVQRSFRQRLVRYNLGLLQSPTLLLQAVSMTLLPFIMMGAGLLTDSHSRAAIAALPIRFSGLFLVVGVLAGAITVNSSSLVSVSISLDRANLEYILAMPISLKRYLRIKFWTVYGVQALMVAVLAVAVAVFLQLPVWHTAALIAGLLVGVYLMSVVYFARDWRLRDLDWSNVTTLFNRGGGNFLTFAVIFGGYIIGAIVVFMDYMAISVMGGLVATGLVLLVLLAVGALVVWWFDWHYWSAHLTENLH</sequence>
<evidence type="ECO:0000256" key="1">
    <source>
        <dbReference type="SAM" id="Phobius"/>
    </source>
</evidence>
<feature type="transmembrane region" description="Helical" evidence="1">
    <location>
        <begin position="461"/>
        <end position="482"/>
    </location>
</feature>
<feature type="transmembrane region" description="Helical" evidence="1">
    <location>
        <begin position="418"/>
        <end position="440"/>
    </location>
</feature>
<feature type="transmembrane region" description="Helical" evidence="1">
    <location>
        <begin position="73"/>
        <end position="93"/>
    </location>
</feature>
<dbReference type="Proteomes" id="UP000050911">
    <property type="component" value="Unassembled WGS sequence"/>
</dbReference>
<reference evidence="2 3" key="1">
    <citation type="journal article" date="2015" name="Genome Announc.">
        <title>Expanding the biotechnology potential of lactobacilli through comparative genomics of 213 strains and associated genera.</title>
        <authorList>
            <person name="Sun Z."/>
            <person name="Harris H.M."/>
            <person name="McCann A."/>
            <person name="Guo C."/>
            <person name="Argimon S."/>
            <person name="Zhang W."/>
            <person name="Yang X."/>
            <person name="Jeffery I.B."/>
            <person name="Cooney J.C."/>
            <person name="Kagawa T.F."/>
            <person name="Liu W."/>
            <person name="Song Y."/>
            <person name="Salvetti E."/>
            <person name="Wrobel A."/>
            <person name="Rasinkangas P."/>
            <person name="Parkhill J."/>
            <person name="Rea M.C."/>
            <person name="O'Sullivan O."/>
            <person name="Ritari J."/>
            <person name="Douillard F.P."/>
            <person name="Paul Ross R."/>
            <person name="Yang R."/>
            <person name="Briner A.E."/>
            <person name="Felis G.E."/>
            <person name="de Vos W.M."/>
            <person name="Barrangou R."/>
            <person name="Klaenhammer T.R."/>
            <person name="Caufield P.W."/>
            <person name="Cui Y."/>
            <person name="Zhang H."/>
            <person name="O'Toole P.W."/>
        </authorList>
    </citation>
    <scope>NUCLEOTIDE SEQUENCE [LARGE SCALE GENOMIC DNA]</scope>
    <source>
        <strain evidence="2 3">JCM 15530</strain>
    </source>
</reference>
<organism evidence="2 3">
    <name type="scientific">Secundilactobacillus kimchicus JCM 15530</name>
    <dbReference type="NCBI Taxonomy" id="1302272"/>
    <lineage>
        <taxon>Bacteria</taxon>
        <taxon>Bacillati</taxon>
        <taxon>Bacillota</taxon>
        <taxon>Bacilli</taxon>
        <taxon>Lactobacillales</taxon>
        <taxon>Lactobacillaceae</taxon>
        <taxon>Secundilactobacillus</taxon>
    </lineage>
</organism>
<feature type="transmembrane region" description="Helical" evidence="1">
    <location>
        <begin position="488"/>
        <end position="515"/>
    </location>
</feature>
<feature type="transmembrane region" description="Helical" evidence="1">
    <location>
        <begin position="113"/>
        <end position="135"/>
    </location>
</feature>
<evidence type="ECO:0000313" key="2">
    <source>
        <dbReference type="EMBL" id="KRK47902.1"/>
    </source>
</evidence>
<dbReference type="STRING" id="1302272.FC96_GL002107"/>
<gene>
    <name evidence="2" type="ORF">FC96_GL002107</name>
</gene>
<feature type="transmembrane region" description="Helical" evidence="1">
    <location>
        <begin position="35"/>
        <end position="61"/>
    </location>
</feature>
<keyword evidence="3" id="KW-1185">Reference proteome</keyword>
<keyword evidence="1" id="KW-1133">Transmembrane helix</keyword>